<dbReference type="AlphaFoldDB" id="A0A382KY93"/>
<dbReference type="PROSITE" id="PS51318">
    <property type="entry name" value="TAT"/>
    <property type="match status" value="1"/>
</dbReference>
<organism evidence="1">
    <name type="scientific">marine metagenome</name>
    <dbReference type="NCBI Taxonomy" id="408172"/>
    <lineage>
        <taxon>unclassified sequences</taxon>
        <taxon>metagenomes</taxon>
        <taxon>ecological metagenomes</taxon>
    </lineage>
</organism>
<proteinExistence type="predicted"/>
<dbReference type="EMBL" id="UINC01083586">
    <property type="protein sequence ID" value="SVC29430.1"/>
    <property type="molecule type" value="Genomic_DNA"/>
</dbReference>
<name>A0A382KY93_9ZZZZ</name>
<evidence type="ECO:0008006" key="2">
    <source>
        <dbReference type="Google" id="ProtNLM"/>
    </source>
</evidence>
<dbReference type="InterPro" id="IPR011447">
    <property type="entry name" value="DUF1552"/>
</dbReference>
<dbReference type="InterPro" id="IPR006311">
    <property type="entry name" value="TAT_signal"/>
</dbReference>
<feature type="non-terminal residue" evidence="1">
    <location>
        <position position="168"/>
    </location>
</feature>
<gene>
    <name evidence="1" type="ORF">METZ01_LOCUS282284</name>
</gene>
<dbReference type="Pfam" id="PF07586">
    <property type="entry name" value="HXXSHH"/>
    <property type="match status" value="1"/>
</dbReference>
<protein>
    <recommendedName>
        <fullName evidence="2">DUF1552 domain-containing protein</fullName>
    </recommendedName>
</protein>
<reference evidence="1" key="1">
    <citation type="submission" date="2018-05" db="EMBL/GenBank/DDBJ databases">
        <authorList>
            <person name="Lanie J.A."/>
            <person name="Ng W.-L."/>
            <person name="Kazmierczak K.M."/>
            <person name="Andrzejewski T.M."/>
            <person name="Davidsen T.M."/>
            <person name="Wayne K.J."/>
            <person name="Tettelin H."/>
            <person name="Glass J.I."/>
            <person name="Rusch D."/>
            <person name="Podicherti R."/>
            <person name="Tsui H.-C.T."/>
            <person name="Winkler M.E."/>
        </authorList>
    </citation>
    <scope>NUCLEOTIDE SEQUENCE</scope>
</reference>
<accession>A0A382KY93</accession>
<evidence type="ECO:0000313" key="1">
    <source>
        <dbReference type="EMBL" id="SVC29430.1"/>
    </source>
</evidence>
<sequence length="168" mass="18146">MFVTKKYLPRRTFLRGAGVTLALPLLDAMLPAMTAFAQTAAVGVKRFVGVWHPHGAAPGYWSPLEEGPGFEFSFITKPLEPFRDRTVLISGLDSSAAISTPEEPGGNHARGAVFLSGTRPRRDAVSPYLGVTIDQLIAQKHGRDTLLPSIQLGIEDASHNSGNCNWGY</sequence>